<gene>
    <name evidence="2" type="ORF">A2431_04295</name>
</gene>
<keyword evidence="1" id="KW-1133">Transmembrane helix</keyword>
<feature type="transmembrane region" description="Helical" evidence="1">
    <location>
        <begin position="21"/>
        <end position="42"/>
    </location>
</feature>
<dbReference type="AlphaFoldDB" id="A0A1G2V4H8"/>
<evidence type="ECO:0000313" key="3">
    <source>
        <dbReference type="Proteomes" id="UP000177697"/>
    </source>
</evidence>
<keyword evidence="1" id="KW-0812">Transmembrane</keyword>
<reference evidence="2 3" key="1">
    <citation type="journal article" date="2016" name="Nat. Commun.">
        <title>Thousands of microbial genomes shed light on interconnected biogeochemical processes in an aquifer system.</title>
        <authorList>
            <person name="Anantharaman K."/>
            <person name="Brown C.T."/>
            <person name="Hug L.A."/>
            <person name="Sharon I."/>
            <person name="Castelle C.J."/>
            <person name="Probst A.J."/>
            <person name="Thomas B.C."/>
            <person name="Singh A."/>
            <person name="Wilkins M.J."/>
            <person name="Karaoz U."/>
            <person name="Brodie E.L."/>
            <person name="Williams K.H."/>
            <person name="Hubbard S.S."/>
            <person name="Banfield J.F."/>
        </authorList>
    </citation>
    <scope>NUCLEOTIDE SEQUENCE [LARGE SCALE GENOMIC DNA]</scope>
</reference>
<name>A0A1G2V4H8_9BACT</name>
<dbReference type="EMBL" id="MHWW01000001">
    <property type="protein sequence ID" value="OHB16539.1"/>
    <property type="molecule type" value="Genomic_DNA"/>
</dbReference>
<accession>A0A1G2V4H8</accession>
<keyword evidence="1" id="KW-0472">Membrane</keyword>
<sequence>MKNNPEGYWFKRKLYGWGWTPATWQGWAIILAFAAFIIWSGLDMESAGEPTEKMAYWFAFKVIISVILLIWICYKKGEKPRWQWGLPKDNTPE</sequence>
<organism evidence="2 3">
    <name type="scientific">Candidatus Zambryskibacteria bacterium RIFOXYC1_FULL_39_10</name>
    <dbReference type="NCBI Taxonomy" id="1802779"/>
    <lineage>
        <taxon>Bacteria</taxon>
        <taxon>Candidatus Zambryskiibacteriota</taxon>
    </lineage>
</organism>
<evidence type="ECO:0000256" key="1">
    <source>
        <dbReference type="SAM" id="Phobius"/>
    </source>
</evidence>
<comment type="caution">
    <text evidence="2">The sequence shown here is derived from an EMBL/GenBank/DDBJ whole genome shotgun (WGS) entry which is preliminary data.</text>
</comment>
<feature type="transmembrane region" description="Helical" evidence="1">
    <location>
        <begin position="54"/>
        <end position="74"/>
    </location>
</feature>
<evidence type="ECO:0000313" key="2">
    <source>
        <dbReference type="EMBL" id="OHB16539.1"/>
    </source>
</evidence>
<proteinExistence type="predicted"/>
<protein>
    <submittedName>
        <fullName evidence="2">Uncharacterized protein</fullName>
    </submittedName>
</protein>
<dbReference type="Proteomes" id="UP000177697">
    <property type="component" value="Unassembled WGS sequence"/>
</dbReference>